<dbReference type="Proteomes" id="UP000177418">
    <property type="component" value="Unassembled WGS sequence"/>
</dbReference>
<comment type="caution">
    <text evidence="2">The sequence shown here is derived from an EMBL/GenBank/DDBJ whole genome shotgun (WGS) entry which is preliminary data.</text>
</comment>
<keyword evidence="1" id="KW-1133">Transmembrane helix</keyword>
<reference evidence="2 3" key="1">
    <citation type="journal article" date="2016" name="Nat. Commun.">
        <title>Thousands of microbial genomes shed light on interconnected biogeochemical processes in an aquifer system.</title>
        <authorList>
            <person name="Anantharaman K."/>
            <person name="Brown C.T."/>
            <person name="Hug L.A."/>
            <person name="Sharon I."/>
            <person name="Castelle C.J."/>
            <person name="Probst A.J."/>
            <person name="Thomas B.C."/>
            <person name="Singh A."/>
            <person name="Wilkins M.J."/>
            <person name="Karaoz U."/>
            <person name="Brodie E.L."/>
            <person name="Williams K.H."/>
            <person name="Hubbard S.S."/>
            <person name="Banfield J.F."/>
        </authorList>
    </citation>
    <scope>NUCLEOTIDE SEQUENCE [LARGE SCALE GENOMIC DNA]</scope>
</reference>
<proteinExistence type="predicted"/>
<evidence type="ECO:0000313" key="3">
    <source>
        <dbReference type="Proteomes" id="UP000177418"/>
    </source>
</evidence>
<name>A0A1F7JC75_9BACT</name>
<feature type="transmembrane region" description="Helical" evidence="1">
    <location>
        <begin position="26"/>
        <end position="54"/>
    </location>
</feature>
<protein>
    <submittedName>
        <fullName evidence="2">Uncharacterized protein</fullName>
    </submittedName>
</protein>
<evidence type="ECO:0000256" key="1">
    <source>
        <dbReference type="SAM" id="Phobius"/>
    </source>
</evidence>
<sequence>MGHRFLALNIEQDFPIAKNFSNISSLLNLFINLSLTIAAVLVLFMLIYGAFIYLTAGGVSENLQKAQKIIMWSILGLVMILASFFLVRLIGRIMGVDFLI</sequence>
<dbReference type="EMBL" id="MGAV01000022">
    <property type="protein sequence ID" value="OGK53204.1"/>
    <property type="molecule type" value="Genomic_DNA"/>
</dbReference>
<organism evidence="2 3">
    <name type="scientific">Candidatus Roizmanbacteria bacterium RIFCSPLOWO2_02_FULL_36_11</name>
    <dbReference type="NCBI Taxonomy" id="1802071"/>
    <lineage>
        <taxon>Bacteria</taxon>
        <taxon>Candidatus Roizmaniibacteriota</taxon>
    </lineage>
</organism>
<dbReference type="Pfam" id="PF18895">
    <property type="entry name" value="T4SS_pilin"/>
    <property type="match status" value="1"/>
</dbReference>
<keyword evidence="1" id="KW-0812">Transmembrane</keyword>
<dbReference type="AlphaFoldDB" id="A0A1F7JC75"/>
<evidence type="ECO:0000313" key="2">
    <source>
        <dbReference type="EMBL" id="OGK53204.1"/>
    </source>
</evidence>
<accession>A0A1F7JC75</accession>
<feature type="transmembrane region" description="Helical" evidence="1">
    <location>
        <begin position="69"/>
        <end position="90"/>
    </location>
</feature>
<dbReference type="InterPro" id="IPR043993">
    <property type="entry name" value="T4SS_pilin"/>
</dbReference>
<keyword evidence="1" id="KW-0472">Membrane</keyword>
<gene>
    <name evidence="2" type="ORF">A3H78_02615</name>
</gene>